<dbReference type="AlphaFoldDB" id="A0A0E3WVD3"/>
<proteinExistence type="predicted"/>
<dbReference type="HOGENOM" id="CLU_2447652_0_0_2"/>
<evidence type="ECO:0000313" key="1">
    <source>
        <dbReference type="EMBL" id="AKB80895.1"/>
    </source>
</evidence>
<name>A0A0E3WVD3_METBA</name>
<reference evidence="1" key="1">
    <citation type="submission" date="2014-07" db="EMBL/GenBank/DDBJ databases">
        <title>Methanogenic archaea and the global carbon cycle.</title>
        <authorList>
            <person name="Henriksen J.R."/>
            <person name="Luke J."/>
            <person name="Reinhart S."/>
            <person name="Benedict M.N."/>
            <person name="Youngblut N.D."/>
            <person name="Metcalf M.E."/>
            <person name="Whitaker R.J."/>
            <person name="Metcalf W.W."/>
        </authorList>
    </citation>
    <scope>NUCLEOTIDE SEQUENCE [LARGE SCALE GENOMIC DNA]</scope>
    <source>
        <strain evidence="1">3</strain>
    </source>
</reference>
<accession>A0A0E3WVD3</accession>
<dbReference type="Proteomes" id="UP000033066">
    <property type="component" value="Chromosome"/>
</dbReference>
<dbReference type="KEGG" id="mbak:MSBR3_0317"/>
<gene>
    <name evidence="1" type="ORF">MSBR3_0317</name>
</gene>
<evidence type="ECO:0000313" key="2">
    <source>
        <dbReference type="Proteomes" id="UP000033066"/>
    </source>
</evidence>
<dbReference type="EMBL" id="CP009517">
    <property type="protein sequence ID" value="AKB80895.1"/>
    <property type="molecule type" value="Genomic_DNA"/>
</dbReference>
<protein>
    <submittedName>
        <fullName evidence="1">Uncharacterized protein</fullName>
    </submittedName>
</protein>
<sequence length="89" mass="10082">MPRLYRKPLRLSPVTSEYKDIGAESRRSKVFTRRSIGIETGSIDEAENRRVIEINPGMRVPGGVFFPMAKARNMKSGKNKPETMMLGLK</sequence>
<organism evidence="1 2">
    <name type="scientific">Methanosarcina barkeri 3</name>
    <dbReference type="NCBI Taxonomy" id="1434107"/>
    <lineage>
        <taxon>Archaea</taxon>
        <taxon>Methanobacteriati</taxon>
        <taxon>Methanobacteriota</taxon>
        <taxon>Stenosarchaea group</taxon>
        <taxon>Methanomicrobia</taxon>
        <taxon>Methanosarcinales</taxon>
        <taxon>Methanosarcinaceae</taxon>
        <taxon>Methanosarcina</taxon>
    </lineage>
</organism>
<keyword evidence="2" id="KW-1185">Reference proteome</keyword>